<proteinExistence type="predicted"/>
<keyword evidence="2" id="KW-1185">Reference proteome</keyword>
<gene>
    <name evidence="1" type="ORF">CVO96_11545</name>
</gene>
<reference evidence="1 2" key="1">
    <citation type="submission" date="2018-01" db="EMBL/GenBank/DDBJ databases">
        <title>Deinococcus koreensis sp. nov., a radiation-resistant bacterium isolated from river water.</title>
        <authorList>
            <person name="Choi A."/>
        </authorList>
    </citation>
    <scope>NUCLEOTIDE SEQUENCE [LARGE SCALE GENOMIC DNA]</scope>
    <source>
        <strain evidence="1 2">SJW1-2</strain>
    </source>
</reference>
<sequence length="285" mass="30851">MGRFGSSEVTVSNETGFGARYLPLPFDPDIRVSLVRQANYWEYNLSSRLNDTTLAGGVYFNGYAAVSGIPRVEWTRSPQRGLQYSALIQGNGPHSHLSGGYAFLVLEDRVRVLNTVGVALQGDVAAPYLQNEIGGGLSKTFGPVSTYTGATTRLYAFPVQGQVQGSVDLYLAANYSPVPALTLSASHFERFAAGSVAIPDFGVGRYEESAFTATYRLPATEQPVGLGALRTRVNRNWTSDYTYVRGDLLLDIKGLPSMVGPSIGYQFGPAGKDTRWLMSLVSLPR</sequence>
<dbReference type="OrthoDB" id="58634at2"/>
<dbReference type="AlphaFoldDB" id="A0A2K3V2K4"/>
<evidence type="ECO:0000313" key="2">
    <source>
        <dbReference type="Proteomes" id="UP000236379"/>
    </source>
</evidence>
<name>A0A2K3V2K4_9DEIO</name>
<accession>A0A2K3V2K4</accession>
<protein>
    <recommendedName>
        <fullName evidence="3">Alginate export domain-containing protein</fullName>
    </recommendedName>
</protein>
<dbReference type="Proteomes" id="UP000236379">
    <property type="component" value="Unassembled WGS sequence"/>
</dbReference>
<comment type="caution">
    <text evidence="1">The sequence shown here is derived from an EMBL/GenBank/DDBJ whole genome shotgun (WGS) entry which is preliminary data.</text>
</comment>
<organism evidence="1 2">
    <name type="scientific">Deinococcus koreensis</name>
    <dbReference type="NCBI Taxonomy" id="2054903"/>
    <lineage>
        <taxon>Bacteria</taxon>
        <taxon>Thermotogati</taxon>
        <taxon>Deinococcota</taxon>
        <taxon>Deinococci</taxon>
        <taxon>Deinococcales</taxon>
        <taxon>Deinococcaceae</taxon>
        <taxon>Deinococcus</taxon>
    </lineage>
</organism>
<dbReference type="EMBL" id="PPPD01000001">
    <property type="protein sequence ID" value="PNY83011.1"/>
    <property type="molecule type" value="Genomic_DNA"/>
</dbReference>
<evidence type="ECO:0008006" key="3">
    <source>
        <dbReference type="Google" id="ProtNLM"/>
    </source>
</evidence>
<evidence type="ECO:0000313" key="1">
    <source>
        <dbReference type="EMBL" id="PNY83011.1"/>
    </source>
</evidence>